<reference evidence="1 2" key="1">
    <citation type="submission" date="2016-07" db="EMBL/GenBank/DDBJ databases">
        <title>Pervasive Adenine N6-methylation of Active Genes in Fungi.</title>
        <authorList>
            <consortium name="DOE Joint Genome Institute"/>
            <person name="Mondo S.J."/>
            <person name="Dannebaum R.O."/>
            <person name="Kuo R.C."/>
            <person name="Labutti K."/>
            <person name="Haridas S."/>
            <person name="Kuo A."/>
            <person name="Salamov A."/>
            <person name="Ahrendt S.R."/>
            <person name="Lipzen A."/>
            <person name="Sullivan W."/>
            <person name="Andreopoulos W.B."/>
            <person name="Clum A."/>
            <person name="Lindquist E."/>
            <person name="Daum C."/>
            <person name="Ramamoorthy G.K."/>
            <person name="Gryganskyi A."/>
            <person name="Culley D."/>
            <person name="Magnuson J.K."/>
            <person name="James T.Y."/>
            <person name="O'Malley M.A."/>
            <person name="Stajich J.E."/>
            <person name="Spatafora J.W."/>
            <person name="Visel A."/>
            <person name="Grigoriev I.V."/>
        </authorList>
    </citation>
    <scope>NUCLEOTIDE SEQUENCE [LARGE SCALE GENOMIC DNA]</scope>
    <source>
        <strain evidence="1 2">ATCC 12442</strain>
    </source>
</reference>
<evidence type="ECO:0000313" key="2">
    <source>
        <dbReference type="Proteomes" id="UP000193922"/>
    </source>
</evidence>
<dbReference type="RefSeq" id="XP_040747630.1">
    <property type="nucleotide sequence ID" value="XM_040886191.1"/>
</dbReference>
<dbReference type="AlphaFoldDB" id="A0A1Y1WLH6"/>
<dbReference type="EMBL" id="MCFD01000001">
    <property type="protein sequence ID" value="ORX74419.1"/>
    <property type="molecule type" value="Genomic_DNA"/>
</dbReference>
<accession>A0A1Y1WLH6</accession>
<dbReference type="GeneID" id="63802839"/>
<sequence>MKDKFVTYLIAQKLAKFPINSTLEHYRDALNRLKSLIDIHRSEAIQLDTTGVMTLDYIINRITQSYKASIQSNLDKKE</sequence>
<name>A0A1Y1WLH6_9FUNG</name>
<dbReference type="Proteomes" id="UP000193922">
    <property type="component" value="Unassembled WGS sequence"/>
</dbReference>
<comment type="caution">
    <text evidence="1">The sequence shown here is derived from an EMBL/GenBank/DDBJ whole genome shotgun (WGS) entry which is preliminary data.</text>
</comment>
<evidence type="ECO:0000313" key="1">
    <source>
        <dbReference type="EMBL" id="ORX74419.1"/>
    </source>
</evidence>
<organism evidence="1 2">
    <name type="scientific">Linderina pennispora</name>
    <dbReference type="NCBI Taxonomy" id="61395"/>
    <lineage>
        <taxon>Eukaryota</taxon>
        <taxon>Fungi</taxon>
        <taxon>Fungi incertae sedis</taxon>
        <taxon>Zoopagomycota</taxon>
        <taxon>Kickxellomycotina</taxon>
        <taxon>Kickxellomycetes</taxon>
        <taxon>Kickxellales</taxon>
        <taxon>Kickxellaceae</taxon>
        <taxon>Linderina</taxon>
    </lineage>
</organism>
<gene>
    <name evidence="1" type="ORF">DL89DRAFT_264293</name>
</gene>
<proteinExistence type="predicted"/>
<protein>
    <submittedName>
        <fullName evidence="1">Uncharacterized protein</fullName>
    </submittedName>
</protein>
<keyword evidence="2" id="KW-1185">Reference proteome</keyword>
<dbReference type="OrthoDB" id="10392779at2759"/>